<accession>A0ABY3RBC6</accession>
<proteinExistence type="predicted"/>
<gene>
    <name evidence="1" type="ORF">LQG66_35960</name>
</gene>
<evidence type="ECO:0000313" key="1">
    <source>
        <dbReference type="EMBL" id="UFZ04521.1"/>
    </source>
</evidence>
<protein>
    <submittedName>
        <fullName evidence="1">Uncharacterized protein</fullName>
    </submittedName>
</protein>
<dbReference type="EMBL" id="CP088156">
    <property type="protein sequence ID" value="UFZ04521.1"/>
    <property type="molecule type" value="Genomic_DNA"/>
</dbReference>
<reference evidence="1" key="1">
    <citation type="journal article" date="2024" name="Antonie Van Leeuwenhoek">
        <title>Bradyrhizobium ontarionense sp. nov., a novel bacterial symbiont isolated from Aeschynomene indica (Indian jointvetch), harbours photosynthesis, nitrogen fixation and nitrous oxide (N2O) reductase genes.</title>
        <authorList>
            <person name="Bromfield E.S.P."/>
            <person name="Cloutier S."/>
        </authorList>
    </citation>
    <scope>NUCLEOTIDE SEQUENCE</scope>
    <source>
        <strain evidence="1">A19</strain>
    </source>
</reference>
<sequence length="127" mass="13916">MSSDFSVRPVGAPASVPIIQPSNQAVANAVPTDLPPNQTVTAADSAPSVRNDVPAHVANDLFVSHQAYYDRAAAAMVFQVVNRKTDQVVTQYPDEAVLRRRAYFHTIDMQKDLHDETARVMPTDRLA</sequence>
<organism evidence="1 2">
    <name type="scientific">Bradyrhizobium ontarionense</name>
    <dbReference type="NCBI Taxonomy" id="2898149"/>
    <lineage>
        <taxon>Bacteria</taxon>
        <taxon>Pseudomonadati</taxon>
        <taxon>Pseudomonadota</taxon>
        <taxon>Alphaproteobacteria</taxon>
        <taxon>Hyphomicrobiales</taxon>
        <taxon>Nitrobacteraceae</taxon>
        <taxon>Bradyrhizobium</taxon>
    </lineage>
</organism>
<dbReference type="Proteomes" id="UP001431010">
    <property type="component" value="Chromosome"/>
</dbReference>
<keyword evidence="2" id="KW-1185">Reference proteome</keyword>
<dbReference type="RefSeq" id="WP_231321098.1">
    <property type="nucleotide sequence ID" value="NZ_CP088156.1"/>
</dbReference>
<dbReference type="InterPro" id="IPR035924">
    <property type="entry name" value="FlaG-like_sf"/>
</dbReference>
<evidence type="ECO:0000313" key="2">
    <source>
        <dbReference type="Proteomes" id="UP001431010"/>
    </source>
</evidence>
<dbReference type="SUPFAM" id="SSF160214">
    <property type="entry name" value="FlaG-like"/>
    <property type="match status" value="1"/>
</dbReference>
<name>A0ABY3RBC6_9BRAD</name>